<name>A0A2V4UNW3_PAEBA</name>
<evidence type="ECO:0000313" key="2">
    <source>
        <dbReference type="EMBL" id="QKS59783.1"/>
    </source>
</evidence>
<dbReference type="Proteomes" id="UP000247790">
    <property type="component" value="Unassembled WGS sequence"/>
</dbReference>
<evidence type="ECO:0008006" key="5">
    <source>
        <dbReference type="Google" id="ProtNLM"/>
    </source>
</evidence>
<reference evidence="2 4" key="2">
    <citation type="submission" date="2020-06" db="EMBL/GenBank/DDBJ databases">
        <title>Complete genome of Paenibacillus barcinonensis KACC11450.</title>
        <authorList>
            <person name="Kim M."/>
            <person name="Park Y.-J."/>
            <person name="Shin J.-H."/>
        </authorList>
    </citation>
    <scope>NUCLEOTIDE SEQUENCE [LARGE SCALE GENOMIC DNA]</scope>
    <source>
        <strain evidence="2 4">KACC11450</strain>
    </source>
</reference>
<protein>
    <recommendedName>
        <fullName evidence="5">DUF4303 domain-containing protein</fullName>
    </recommendedName>
</protein>
<proteinExistence type="predicted"/>
<dbReference type="AlphaFoldDB" id="A0A2V4UNW3"/>
<sequence length="348" mass="41383">MKNLDINLWKSTLLNHFKYNLEKFATTTENKDVYCLILDCHATYGNVNLKWNTFDSFKKHVNKHYSSYTSDKLLGFRGLEYNVGDFSYEDTKQPELINEFEQLYEAKLSEFFDDEDEESSNELTQKFINALVEIIFELRPTFSKLNKTGHFISFIVEHDSEYYEYIKKTVTIEDYYKAFPEVKEYEQYLSIIYSTSKEEQVTHWSNLLYEFIIGNETEGTRSFKQMYRHKYDVEEEIIKLGVIASNEVVTLFEVFSGYTPSIDGQIIQSDSHTRWMFLSILIDINNANEKTINRLKQILIRKYEVDNEVQECINIARTLHTLDSVRFPEEIHDEGRIRLLNYEEYKSN</sequence>
<evidence type="ECO:0000313" key="3">
    <source>
        <dbReference type="Proteomes" id="UP000247790"/>
    </source>
</evidence>
<evidence type="ECO:0000313" key="4">
    <source>
        <dbReference type="Proteomes" id="UP000509327"/>
    </source>
</evidence>
<dbReference type="EMBL" id="CP054614">
    <property type="protein sequence ID" value="QKS59783.1"/>
    <property type="molecule type" value="Genomic_DNA"/>
</dbReference>
<dbReference type="OrthoDB" id="2892164at2"/>
<dbReference type="EMBL" id="QJSW01000050">
    <property type="protein sequence ID" value="PYE41863.1"/>
    <property type="molecule type" value="Genomic_DNA"/>
</dbReference>
<dbReference type="RefSeq" id="WP_146236240.1">
    <property type="nucleotide sequence ID" value="NZ_CP054614.1"/>
</dbReference>
<evidence type="ECO:0000313" key="1">
    <source>
        <dbReference type="EMBL" id="PYE41863.1"/>
    </source>
</evidence>
<reference evidence="1 3" key="1">
    <citation type="submission" date="2018-06" db="EMBL/GenBank/DDBJ databases">
        <title>Genomic Encyclopedia of Type Strains, Phase III (KMG-III): the genomes of soil and plant-associated and newly described type strains.</title>
        <authorList>
            <person name="Whitman W."/>
        </authorList>
    </citation>
    <scope>NUCLEOTIDE SEQUENCE [LARGE SCALE GENOMIC DNA]</scope>
    <source>
        <strain evidence="1 3">CECT 7022</strain>
    </source>
</reference>
<gene>
    <name evidence="1" type="ORF">DFQ00_1504</name>
    <name evidence="2" type="ORF">HUB98_28640</name>
</gene>
<accession>A0A2V4UNW3</accession>
<keyword evidence="4" id="KW-1185">Reference proteome</keyword>
<dbReference type="Proteomes" id="UP000509327">
    <property type="component" value="Chromosome"/>
</dbReference>
<organism evidence="1 3">
    <name type="scientific">Paenibacillus barcinonensis</name>
    <dbReference type="NCBI Taxonomy" id="198119"/>
    <lineage>
        <taxon>Bacteria</taxon>
        <taxon>Bacillati</taxon>
        <taxon>Bacillota</taxon>
        <taxon>Bacilli</taxon>
        <taxon>Bacillales</taxon>
        <taxon>Paenibacillaceae</taxon>
        <taxon>Paenibacillus</taxon>
    </lineage>
</organism>